<dbReference type="RefSeq" id="WP_022636037.1">
    <property type="nucleotide sequence ID" value="NZ_ASJR01000003.1"/>
</dbReference>
<reference evidence="1 2" key="1">
    <citation type="journal article" date="2013" name="Environ. Microbiol.">
        <title>Genome analysis of Chitinivibrio alkaliphilus gen. nov., sp. nov., a novel extremely haloalkaliphilic anaerobic chitinolytic bacterium from the candidate phylum Termite Group 3.</title>
        <authorList>
            <person name="Sorokin D.Y."/>
            <person name="Gumerov V.M."/>
            <person name="Rakitin A.L."/>
            <person name="Beletsky A.V."/>
            <person name="Damste J.S."/>
            <person name="Muyzer G."/>
            <person name="Mardanov A.V."/>
            <person name="Ravin N.V."/>
        </authorList>
    </citation>
    <scope>NUCLEOTIDE SEQUENCE [LARGE SCALE GENOMIC DNA]</scope>
    <source>
        <strain evidence="1 2">ACht1</strain>
    </source>
</reference>
<dbReference type="STRING" id="1313304.CALK_0501"/>
<comment type="caution">
    <text evidence="1">The sequence shown here is derived from an EMBL/GenBank/DDBJ whole genome shotgun (WGS) entry which is preliminary data.</text>
</comment>
<evidence type="ECO:0000313" key="2">
    <source>
        <dbReference type="Proteomes" id="UP000017148"/>
    </source>
</evidence>
<dbReference type="Proteomes" id="UP000017148">
    <property type="component" value="Unassembled WGS sequence"/>
</dbReference>
<organism evidence="1 2">
    <name type="scientific">Chitinivibrio alkaliphilus ACht1</name>
    <dbReference type="NCBI Taxonomy" id="1313304"/>
    <lineage>
        <taxon>Bacteria</taxon>
        <taxon>Pseudomonadati</taxon>
        <taxon>Fibrobacterota</taxon>
        <taxon>Chitinivibrionia</taxon>
        <taxon>Chitinivibrionales</taxon>
        <taxon>Chitinivibrionaceae</taxon>
        <taxon>Chitinivibrio</taxon>
    </lineage>
</organism>
<dbReference type="EMBL" id="ASJR01000003">
    <property type="protein sequence ID" value="ERP39009.1"/>
    <property type="molecule type" value="Genomic_DNA"/>
</dbReference>
<dbReference type="AlphaFoldDB" id="U7D9E1"/>
<proteinExistence type="predicted"/>
<gene>
    <name evidence="1" type="ORF">CALK_0501</name>
</gene>
<evidence type="ECO:0000313" key="1">
    <source>
        <dbReference type="EMBL" id="ERP39009.1"/>
    </source>
</evidence>
<accession>U7D9E1</accession>
<sequence length="78" mass="8536">MHEGCSGSFAENIEVVEKVRMMGFSNHYLPMPLHIACKQCGEKIFFERYETPCPSCGAIHAVTPCHGHDASAIVCIAP</sequence>
<dbReference type="OrthoDB" id="9798730at2"/>
<protein>
    <submittedName>
        <fullName evidence="1">Uncharacterized protein</fullName>
    </submittedName>
</protein>
<keyword evidence="2" id="KW-1185">Reference proteome</keyword>
<name>U7D9E1_9BACT</name>
<dbReference type="eggNOG" id="ENOG5032Y3Y">
    <property type="taxonomic scope" value="Bacteria"/>
</dbReference>